<dbReference type="AlphaFoldDB" id="A0A6A7RWA2"/>
<evidence type="ECO:0000313" key="2">
    <source>
        <dbReference type="Proteomes" id="UP000342300"/>
    </source>
</evidence>
<organism evidence="1 2">
    <name type="scientific">Candidatus Accumulibacter phosphatis</name>
    <dbReference type="NCBI Taxonomy" id="327160"/>
    <lineage>
        <taxon>Bacteria</taxon>
        <taxon>Pseudomonadati</taxon>
        <taxon>Pseudomonadota</taxon>
        <taxon>Betaproteobacteria</taxon>
        <taxon>Candidatus Accumulibacter</taxon>
    </lineage>
</organism>
<reference evidence="1 2" key="1">
    <citation type="submission" date="2017-09" db="EMBL/GenBank/DDBJ databases">
        <title>Metagenomic Analysis Reveals Denitrifying Candidatus Accumulibacter and Flanking Population as a Source of N2O.</title>
        <authorList>
            <person name="Gao H."/>
            <person name="Mao Y."/>
            <person name="Zhao X."/>
            <person name="Liu W.-T."/>
            <person name="Zhang T."/>
            <person name="Wells G."/>
        </authorList>
    </citation>
    <scope>NUCLEOTIDE SEQUENCE [LARGE SCALE GENOMIC DNA]</scope>
    <source>
        <strain evidence="1">CANDO_2_IC</strain>
    </source>
</reference>
<dbReference type="Proteomes" id="UP000342300">
    <property type="component" value="Unassembled WGS sequence"/>
</dbReference>
<comment type="caution">
    <text evidence="1">The sequence shown here is derived from an EMBL/GenBank/DDBJ whole genome shotgun (WGS) entry which is preliminary data.</text>
</comment>
<name>A0A6A7RWA2_9PROT</name>
<dbReference type="EMBL" id="PDHS01000277">
    <property type="protein sequence ID" value="MQM31186.1"/>
    <property type="molecule type" value="Genomic_DNA"/>
</dbReference>
<accession>A0A6A7RWA2</accession>
<gene>
    <name evidence="1" type="ORF">CRU78_11950</name>
</gene>
<evidence type="ECO:0000313" key="1">
    <source>
        <dbReference type="EMBL" id="MQM31186.1"/>
    </source>
</evidence>
<protein>
    <submittedName>
        <fullName evidence="1">Uncharacterized protein</fullName>
    </submittedName>
</protein>
<sequence length="62" mass="6579">MEFCKGAAETRTGKTDHALKIVTPPNDANADASLRDLVEMLGRAMSSPDPARAPKGPTVGQW</sequence>
<proteinExistence type="predicted"/>